<feature type="domain" description="PAS" evidence="1">
    <location>
        <begin position="17"/>
        <end position="65"/>
    </location>
</feature>
<proteinExistence type="predicted"/>
<dbReference type="InterPro" id="IPR000014">
    <property type="entry name" value="PAS"/>
</dbReference>
<dbReference type="Pfam" id="PF00989">
    <property type="entry name" value="PAS"/>
    <property type="match status" value="1"/>
</dbReference>
<dbReference type="InterPro" id="IPR013767">
    <property type="entry name" value="PAS_fold"/>
</dbReference>
<dbReference type="AlphaFoldDB" id="A0A935MYV1"/>
<accession>A0A935MYV1</accession>
<evidence type="ECO:0000259" key="1">
    <source>
        <dbReference type="PROSITE" id="PS50112"/>
    </source>
</evidence>
<dbReference type="GO" id="GO:0006355">
    <property type="term" value="P:regulation of DNA-templated transcription"/>
    <property type="evidence" value="ECO:0007669"/>
    <property type="project" value="InterPro"/>
</dbReference>
<dbReference type="PROSITE" id="PS50112">
    <property type="entry name" value="PAS"/>
    <property type="match status" value="1"/>
</dbReference>
<dbReference type="Proteomes" id="UP000739411">
    <property type="component" value="Unassembled WGS sequence"/>
</dbReference>
<dbReference type="CDD" id="cd00130">
    <property type="entry name" value="PAS"/>
    <property type="match status" value="1"/>
</dbReference>
<sequence length="138" mass="15442">MHISQSLTELNRQLVESQFQLQTILKMSPVGIGLTLRDNVIVEFNDALLAVIGFERHEVVGRNSVELGFWADLTVRSHIFSRLAAGETIREVEVTIRRKEGLLRQALFSATMIQLGEEAYFVGSLRDISNKLARTGTG</sequence>
<comment type="caution">
    <text evidence="2">The sequence shown here is derived from an EMBL/GenBank/DDBJ whole genome shotgun (WGS) entry which is preliminary data.</text>
</comment>
<name>A0A935MYV1_9RHOO</name>
<dbReference type="EMBL" id="JADJMS010000020">
    <property type="protein sequence ID" value="MBK7415401.1"/>
    <property type="molecule type" value="Genomic_DNA"/>
</dbReference>
<reference evidence="2 3" key="1">
    <citation type="submission" date="2020-10" db="EMBL/GenBank/DDBJ databases">
        <title>Connecting structure to function with the recovery of over 1000 high-quality activated sludge metagenome-assembled genomes encoding full-length rRNA genes using long-read sequencing.</title>
        <authorList>
            <person name="Singleton C.M."/>
            <person name="Petriglieri F."/>
            <person name="Kristensen J.M."/>
            <person name="Kirkegaard R.H."/>
            <person name="Michaelsen T.Y."/>
            <person name="Andersen M.H."/>
            <person name="Karst S.M."/>
            <person name="Dueholm M.S."/>
            <person name="Nielsen P.H."/>
            <person name="Albertsen M."/>
        </authorList>
    </citation>
    <scope>NUCLEOTIDE SEQUENCE [LARGE SCALE GENOMIC DNA]</scope>
    <source>
        <strain evidence="2">EsbW_18-Q3-R4-48_BATAC.463</strain>
    </source>
</reference>
<organism evidence="2 3">
    <name type="scientific">Candidatus Dechloromonas phosphorivorans</name>
    <dbReference type="NCBI Taxonomy" id="2899244"/>
    <lineage>
        <taxon>Bacteria</taxon>
        <taxon>Pseudomonadati</taxon>
        <taxon>Pseudomonadota</taxon>
        <taxon>Betaproteobacteria</taxon>
        <taxon>Rhodocyclales</taxon>
        <taxon>Azonexaceae</taxon>
        <taxon>Dechloromonas</taxon>
    </lineage>
</organism>
<evidence type="ECO:0000313" key="3">
    <source>
        <dbReference type="Proteomes" id="UP000739411"/>
    </source>
</evidence>
<protein>
    <submittedName>
        <fullName evidence="2">PAS domain S-box protein</fullName>
    </submittedName>
</protein>
<gene>
    <name evidence="2" type="ORF">IPJ38_10160</name>
</gene>
<dbReference type="InterPro" id="IPR035965">
    <property type="entry name" value="PAS-like_dom_sf"/>
</dbReference>
<dbReference type="Gene3D" id="3.30.450.20">
    <property type="entry name" value="PAS domain"/>
    <property type="match status" value="1"/>
</dbReference>
<dbReference type="NCBIfam" id="TIGR00229">
    <property type="entry name" value="sensory_box"/>
    <property type="match status" value="1"/>
</dbReference>
<evidence type="ECO:0000313" key="2">
    <source>
        <dbReference type="EMBL" id="MBK7415401.1"/>
    </source>
</evidence>
<dbReference type="SUPFAM" id="SSF55785">
    <property type="entry name" value="PYP-like sensor domain (PAS domain)"/>
    <property type="match status" value="1"/>
</dbReference>